<accession>A0A7S6REX5</accession>
<dbReference type="KEGG" id="aee:IM676_04965"/>
<gene>
    <name evidence="2" type="ORF">IM676_04965</name>
</gene>
<reference evidence="3" key="1">
    <citation type="submission" date="2020-10" db="EMBL/GenBank/DDBJ databases">
        <title>Genome-based taxonomic classification of the species Anabaenopsis elenkinii.</title>
        <authorList>
            <person name="Delbaje E."/>
            <person name="Andreote A.P.D."/>
            <person name="Pellegrinetti T.A."/>
            <person name="Cruz R.B."/>
            <person name="Branco L.H.Z."/>
            <person name="Fiore M.F."/>
        </authorList>
    </citation>
    <scope>NUCLEOTIDE SEQUENCE [LARGE SCALE GENOMIC DNA]</scope>
    <source>
        <strain evidence="3">CCIBt3563</strain>
    </source>
</reference>
<keyword evidence="1" id="KW-0472">Membrane</keyword>
<evidence type="ECO:0000313" key="2">
    <source>
        <dbReference type="EMBL" id="QOV23647.1"/>
    </source>
</evidence>
<organism evidence="2 3">
    <name type="scientific">Anabaenopsis elenkinii CCIBt3563</name>
    <dbReference type="NCBI Taxonomy" id="2779889"/>
    <lineage>
        <taxon>Bacteria</taxon>
        <taxon>Bacillati</taxon>
        <taxon>Cyanobacteriota</taxon>
        <taxon>Cyanophyceae</taxon>
        <taxon>Nostocales</taxon>
        <taxon>Nodulariaceae</taxon>
        <taxon>Anabaenopsis</taxon>
    </lineage>
</organism>
<sequence>MNFMDGLLLTLLNTIICITLPAFVCVITNKGQNQKVSKPVIMSPKCSGKISSAIDAA</sequence>
<evidence type="ECO:0000313" key="3">
    <source>
        <dbReference type="Proteomes" id="UP000593846"/>
    </source>
</evidence>
<keyword evidence="3" id="KW-1185">Reference proteome</keyword>
<name>A0A7S6REX5_9CYAN</name>
<dbReference type="AlphaFoldDB" id="A0A7S6REX5"/>
<keyword evidence="1" id="KW-0812">Transmembrane</keyword>
<evidence type="ECO:0000256" key="1">
    <source>
        <dbReference type="SAM" id="Phobius"/>
    </source>
</evidence>
<proteinExistence type="predicted"/>
<keyword evidence="1" id="KW-1133">Transmembrane helix</keyword>
<feature type="transmembrane region" description="Helical" evidence="1">
    <location>
        <begin position="6"/>
        <end position="28"/>
    </location>
</feature>
<protein>
    <submittedName>
        <fullName evidence="2">Uncharacterized protein</fullName>
    </submittedName>
</protein>
<dbReference type="EMBL" id="CP063311">
    <property type="protein sequence ID" value="QOV23647.1"/>
    <property type="molecule type" value="Genomic_DNA"/>
</dbReference>
<dbReference type="Proteomes" id="UP000593846">
    <property type="component" value="Chromosome"/>
</dbReference>